<evidence type="ECO:0000313" key="1">
    <source>
        <dbReference type="EMBL" id="SIR96751.1"/>
    </source>
</evidence>
<proteinExistence type="predicted"/>
<reference evidence="1 2" key="1">
    <citation type="submission" date="2017-01" db="EMBL/GenBank/DDBJ databases">
        <authorList>
            <person name="Mah S.A."/>
            <person name="Swanson W.J."/>
            <person name="Moy G.W."/>
            <person name="Vacquier V.D."/>
        </authorList>
    </citation>
    <scope>NUCLEOTIDE SEQUENCE [LARGE SCALE GENOMIC DNA]</scope>
    <source>
        <strain evidence="1 2">CGMCC 1.8909</strain>
    </source>
</reference>
<dbReference type="EMBL" id="FTNP01000005">
    <property type="protein sequence ID" value="SIR96751.1"/>
    <property type="molecule type" value="Genomic_DNA"/>
</dbReference>
<protein>
    <submittedName>
        <fullName evidence="1">Uncharacterized protein</fullName>
    </submittedName>
</protein>
<dbReference type="STRING" id="588898.BB347_13920"/>
<accession>A0A1N7F8S4</accession>
<dbReference type="AlphaFoldDB" id="A0A1N7F8S4"/>
<dbReference type="Proteomes" id="UP000185687">
    <property type="component" value="Unassembled WGS sequence"/>
</dbReference>
<dbReference type="Pfam" id="PF23444">
    <property type="entry name" value="DUF7127"/>
    <property type="match status" value="1"/>
</dbReference>
<name>A0A1N7F8S4_9EURY</name>
<gene>
    <name evidence="1" type="ORF">SAMN05421809_3107</name>
</gene>
<keyword evidence="2" id="KW-1185">Reference proteome</keyword>
<evidence type="ECO:0000313" key="2">
    <source>
        <dbReference type="Proteomes" id="UP000185687"/>
    </source>
</evidence>
<sequence length="99" mass="10715">MFRLDVAGVVLTSIGHHSITVKVPKSLREVDRDGAVVRTQEYDDGSIIAVDFGDTGENVAIDVVDSVALIVTDDEQFEFELPPEASDITVNNGVLTIKE</sequence>
<organism evidence="1 2">
    <name type="scientific">Natronorubrum daqingense</name>
    <dbReference type="NCBI Taxonomy" id="588898"/>
    <lineage>
        <taxon>Archaea</taxon>
        <taxon>Methanobacteriati</taxon>
        <taxon>Methanobacteriota</taxon>
        <taxon>Stenosarchaea group</taxon>
        <taxon>Halobacteria</taxon>
        <taxon>Halobacteriales</taxon>
        <taxon>Natrialbaceae</taxon>
        <taxon>Natronorubrum</taxon>
    </lineage>
</organism>
<dbReference type="InterPro" id="IPR055551">
    <property type="entry name" value="DUF7127"/>
</dbReference>